<dbReference type="PANTHER" id="PTHR46578:SF4">
    <property type="entry name" value="ARM-REPEAT_TETRATRICOPEPTIDE REPEAT (TPR)-LIKE PROTEIN"/>
    <property type="match status" value="1"/>
</dbReference>
<dbReference type="Gene3D" id="1.25.10.10">
    <property type="entry name" value="Leucine-rich Repeat Variant"/>
    <property type="match status" value="1"/>
</dbReference>
<dbReference type="EMBL" id="MLFT02000002">
    <property type="protein sequence ID" value="PHT56747.1"/>
    <property type="molecule type" value="Genomic_DNA"/>
</dbReference>
<dbReference type="PANTHER" id="PTHR46578">
    <property type="entry name" value="ARM-REPEAT/TETRATRICOPEPTIDE REPEAT (TPR)-LIKE PROTEIN"/>
    <property type="match status" value="1"/>
</dbReference>
<evidence type="ECO:0000259" key="1">
    <source>
        <dbReference type="Pfam" id="PF26524"/>
    </source>
</evidence>
<dbReference type="STRING" id="33114.A0A2G2XH00"/>
<reference evidence="2 3" key="1">
    <citation type="journal article" date="2017" name="Genome Biol.">
        <title>New reference genome sequences of hot pepper reveal the massive evolution of plant disease-resistance genes by retroduplication.</title>
        <authorList>
            <person name="Kim S."/>
            <person name="Park J."/>
            <person name="Yeom S.I."/>
            <person name="Kim Y.M."/>
            <person name="Seo E."/>
            <person name="Kim K.T."/>
            <person name="Kim M.S."/>
            <person name="Lee J.M."/>
            <person name="Cheong K."/>
            <person name="Shin H.S."/>
            <person name="Kim S.B."/>
            <person name="Han K."/>
            <person name="Lee J."/>
            <person name="Park M."/>
            <person name="Lee H.A."/>
            <person name="Lee H.Y."/>
            <person name="Lee Y."/>
            <person name="Oh S."/>
            <person name="Lee J.H."/>
            <person name="Choi E."/>
            <person name="Choi E."/>
            <person name="Lee S.E."/>
            <person name="Jeon J."/>
            <person name="Kim H."/>
            <person name="Choi G."/>
            <person name="Song H."/>
            <person name="Lee J."/>
            <person name="Lee S.C."/>
            <person name="Kwon J.K."/>
            <person name="Lee H.Y."/>
            <person name="Koo N."/>
            <person name="Hong Y."/>
            <person name="Kim R.W."/>
            <person name="Kang W.H."/>
            <person name="Huh J.H."/>
            <person name="Kang B.C."/>
            <person name="Yang T.J."/>
            <person name="Lee Y.H."/>
            <person name="Bennetzen J.L."/>
            <person name="Choi D."/>
        </authorList>
    </citation>
    <scope>NUCLEOTIDE SEQUENCE [LARGE SCALE GENOMIC DNA]</scope>
    <source>
        <strain evidence="3">cv. PBC81</strain>
    </source>
</reference>
<evidence type="ECO:0000313" key="3">
    <source>
        <dbReference type="Proteomes" id="UP000224567"/>
    </source>
</evidence>
<reference evidence="3" key="2">
    <citation type="journal article" date="2017" name="J. Anim. Genet.">
        <title>Multiple reference genome sequences of hot pepper reveal the massive evolution of plant disease resistance genes by retroduplication.</title>
        <authorList>
            <person name="Kim S."/>
            <person name="Park J."/>
            <person name="Yeom S.-I."/>
            <person name="Kim Y.-M."/>
            <person name="Seo E."/>
            <person name="Kim K.-T."/>
            <person name="Kim M.-S."/>
            <person name="Lee J.M."/>
            <person name="Cheong K."/>
            <person name="Shin H.-S."/>
            <person name="Kim S.-B."/>
            <person name="Han K."/>
            <person name="Lee J."/>
            <person name="Park M."/>
            <person name="Lee H.-A."/>
            <person name="Lee H.-Y."/>
            <person name="Lee Y."/>
            <person name="Oh S."/>
            <person name="Lee J.H."/>
            <person name="Choi E."/>
            <person name="Choi E."/>
            <person name="Lee S.E."/>
            <person name="Jeon J."/>
            <person name="Kim H."/>
            <person name="Choi G."/>
            <person name="Song H."/>
            <person name="Lee J."/>
            <person name="Lee S.-C."/>
            <person name="Kwon J.-K."/>
            <person name="Lee H.-Y."/>
            <person name="Koo N."/>
            <person name="Hong Y."/>
            <person name="Kim R.W."/>
            <person name="Kang W.-H."/>
            <person name="Huh J.H."/>
            <person name="Kang B.-C."/>
            <person name="Yang T.-J."/>
            <person name="Lee Y.-H."/>
            <person name="Bennetzen J.L."/>
            <person name="Choi D."/>
        </authorList>
    </citation>
    <scope>NUCLEOTIDE SEQUENCE [LARGE SCALE GENOMIC DNA]</scope>
    <source>
        <strain evidence="3">cv. PBC81</strain>
    </source>
</reference>
<accession>A0A2G2XH00</accession>
<dbReference type="Pfam" id="PF26524">
    <property type="entry name" value="ARM_7"/>
    <property type="match status" value="1"/>
</dbReference>
<dbReference type="InterPro" id="IPR058868">
    <property type="entry name" value="ARM_7"/>
</dbReference>
<evidence type="ECO:0000313" key="2">
    <source>
        <dbReference type="EMBL" id="PHT56747.1"/>
    </source>
</evidence>
<protein>
    <recommendedName>
        <fullName evidence="1">ARM repeat N-terminal plant domain-containing protein</fullName>
    </recommendedName>
</protein>
<dbReference type="InterPro" id="IPR011990">
    <property type="entry name" value="TPR-like_helical_dom_sf"/>
</dbReference>
<gene>
    <name evidence="2" type="ORF">CQW23_05233</name>
</gene>
<proteinExistence type="predicted"/>
<dbReference type="Proteomes" id="UP000224567">
    <property type="component" value="Unassembled WGS sequence"/>
</dbReference>
<name>A0A2G2XH00_CAPBA</name>
<dbReference type="InterPro" id="IPR011989">
    <property type="entry name" value="ARM-like"/>
</dbReference>
<comment type="caution">
    <text evidence="2">The sequence shown here is derived from an EMBL/GenBank/DDBJ whole genome shotgun (WGS) entry which is preliminary data.</text>
</comment>
<dbReference type="SUPFAM" id="SSF48452">
    <property type="entry name" value="TPR-like"/>
    <property type="match status" value="1"/>
</dbReference>
<sequence length="646" mass="74253">MKCTSTGRSCLLCSTMEDKDPSLRKILIAQRFKDLHLIEDMEIVPTLRCLWNIALAQPDDPEFPSLGVFNCMAKLLSRCTRDQKWLSRGKNVYVPYYAAHVIGSYTMNKARFSVLAVKSGVISPLIELLRGKITWVEQRVAVRALGHIARHRRTFEDIKVHEVEIIKLTMDIASKCIYTICSEFVGKKSEDRVEYHCYLMTKGLGELEMENKKAESWACQMQCWSLYLLNCFVRKKRSINLICKEEFLKNLCDIWGGLQNQTSFSGIGLIRSLCDSEDGRKNIAQFKEVVVNICNLSRSSDEWQYMAIESLLSLLKDPKTRNTVTNIAAPFLADLVELRTIKGRRKVGDMITQVLLQDYAKIKYGFPGFYEEESQKAIEEIWDLKVEKRKRDKIMSEREVKEMELLGSILKHEGNKKFWSTEIEAAVKEYTKALDLCPLKLRKERIVLYSNRAQCNLVLGEADLAISDTTRALCLSGEIRPHVKSLWRRSQAYDMKGLARLSLMDCLMFINERSKLYGNRSSRRKIPYYAMRMLNKQMTATWTFAGAAKSKADDIDDDGTRTSRVQHGFAGGKTKGTIEEALLKSMPTKGKDKEQRLWKKGSIWRTSRRSKGVTEPLLKSIKGRKNVKIQEKCDSMVKDLETFKFI</sequence>
<dbReference type="SUPFAM" id="SSF48371">
    <property type="entry name" value="ARM repeat"/>
    <property type="match status" value="1"/>
</dbReference>
<dbReference type="OrthoDB" id="1872379at2759"/>
<dbReference type="AlphaFoldDB" id="A0A2G2XH00"/>
<feature type="domain" description="ARM repeat N-terminal plant" evidence="1">
    <location>
        <begin position="4"/>
        <end position="244"/>
    </location>
</feature>
<keyword evidence="3" id="KW-1185">Reference proteome</keyword>
<dbReference type="InterPro" id="IPR016024">
    <property type="entry name" value="ARM-type_fold"/>
</dbReference>
<dbReference type="Gene3D" id="1.25.40.10">
    <property type="entry name" value="Tetratricopeptide repeat domain"/>
    <property type="match status" value="1"/>
</dbReference>
<organism evidence="2 3">
    <name type="scientific">Capsicum baccatum</name>
    <name type="common">Peruvian pepper</name>
    <dbReference type="NCBI Taxonomy" id="33114"/>
    <lineage>
        <taxon>Eukaryota</taxon>
        <taxon>Viridiplantae</taxon>
        <taxon>Streptophyta</taxon>
        <taxon>Embryophyta</taxon>
        <taxon>Tracheophyta</taxon>
        <taxon>Spermatophyta</taxon>
        <taxon>Magnoliopsida</taxon>
        <taxon>eudicotyledons</taxon>
        <taxon>Gunneridae</taxon>
        <taxon>Pentapetalae</taxon>
        <taxon>asterids</taxon>
        <taxon>lamiids</taxon>
        <taxon>Solanales</taxon>
        <taxon>Solanaceae</taxon>
        <taxon>Solanoideae</taxon>
        <taxon>Capsiceae</taxon>
        <taxon>Capsicum</taxon>
    </lineage>
</organism>